<organism evidence="1 2">
    <name type="scientific">Diploptera punctata</name>
    <name type="common">Pacific beetle cockroach</name>
    <dbReference type="NCBI Taxonomy" id="6984"/>
    <lineage>
        <taxon>Eukaryota</taxon>
        <taxon>Metazoa</taxon>
        <taxon>Ecdysozoa</taxon>
        <taxon>Arthropoda</taxon>
        <taxon>Hexapoda</taxon>
        <taxon>Insecta</taxon>
        <taxon>Pterygota</taxon>
        <taxon>Neoptera</taxon>
        <taxon>Polyneoptera</taxon>
        <taxon>Dictyoptera</taxon>
        <taxon>Blattodea</taxon>
        <taxon>Blaberoidea</taxon>
        <taxon>Blaberidae</taxon>
        <taxon>Diplopterinae</taxon>
        <taxon>Diploptera</taxon>
    </lineage>
</organism>
<reference evidence="1" key="2">
    <citation type="submission" date="2023-05" db="EMBL/GenBank/DDBJ databases">
        <authorList>
            <person name="Fouks B."/>
        </authorList>
    </citation>
    <scope>NUCLEOTIDE SEQUENCE</scope>
    <source>
        <strain evidence="1">Stay&amp;Tobe</strain>
        <tissue evidence="1">Testes</tissue>
    </source>
</reference>
<dbReference type="EMBL" id="JASPKZ010003853">
    <property type="protein sequence ID" value="KAJ9591886.1"/>
    <property type="molecule type" value="Genomic_DNA"/>
</dbReference>
<comment type="caution">
    <text evidence="1">The sequence shown here is derived from an EMBL/GenBank/DDBJ whole genome shotgun (WGS) entry which is preliminary data.</text>
</comment>
<dbReference type="Gene3D" id="1.20.5.1200">
    <property type="entry name" value="Alpha-tocopherol transfer"/>
    <property type="match status" value="1"/>
</dbReference>
<dbReference type="SUPFAM" id="SSF52087">
    <property type="entry name" value="CRAL/TRIO domain"/>
    <property type="match status" value="1"/>
</dbReference>
<keyword evidence="2" id="KW-1185">Reference proteome</keyword>
<sequence length="89" mass="10324">IYFHGQDLESLHAHIDPKFLPKKYGGMRPEYSYTDWTDRLVDNKQIVSEMEQLGYEFDLDEVKKVLEDAKAESRARKNVCNIIMDAAAS</sequence>
<gene>
    <name evidence="1" type="ORF">L9F63_001561</name>
</gene>
<feature type="non-terminal residue" evidence="1">
    <location>
        <position position="1"/>
    </location>
</feature>
<proteinExistence type="predicted"/>
<dbReference type="Gene3D" id="3.40.525.10">
    <property type="entry name" value="CRAL-TRIO lipid binding domain"/>
    <property type="match status" value="1"/>
</dbReference>
<evidence type="ECO:0000313" key="2">
    <source>
        <dbReference type="Proteomes" id="UP001233999"/>
    </source>
</evidence>
<protein>
    <submittedName>
        <fullName evidence="1">Uncharacterized protein</fullName>
    </submittedName>
</protein>
<accession>A0AAD8A4M7</accession>
<dbReference type="AlphaFoldDB" id="A0AAD8A4M7"/>
<evidence type="ECO:0000313" key="1">
    <source>
        <dbReference type="EMBL" id="KAJ9591886.1"/>
    </source>
</evidence>
<name>A0AAD8A4M7_DIPPU</name>
<reference evidence="1" key="1">
    <citation type="journal article" date="2023" name="IScience">
        <title>Live-bearing cockroach genome reveals convergent evolutionary mechanisms linked to viviparity in insects and beyond.</title>
        <authorList>
            <person name="Fouks B."/>
            <person name="Harrison M.C."/>
            <person name="Mikhailova A.A."/>
            <person name="Marchal E."/>
            <person name="English S."/>
            <person name="Carruthers M."/>
            <person name="Jennings E.C."/>
            <person name="Chiamaka E.L."/>
            <person name="Frigard R.A."/>
            <person name="Pippel M."/>
            <person name="Attardo G.M."/>
            <person name="Benoit J.B."/>
            <person name="Bornberg-Bauer E."/>
            <person name="Tobe S.S."/>
        </authorList>
    </citation>
    <scope>NUCLEOTIDE SEQUENCE</scope>
    <source>
        <strain evidence="1">Stay&amp;Tobe</strain>
    </source>
</reference>
<dbReference type="Proteomes" id="UP001233999">
    <property type="component" value="Unassembled WGS sequence"/>
</dbReference>
<dbReference type="InterPro" id="IPR036865">
    <property type="entry name" value="CRAL-TRIO_dom_sf"/>
</dbReference>